<dbReference type="Proteomes" id="UP000677228">
    <property type="component" value="Unassembled WGS sequence"/>
</dbReference>
<dbReference type="SMART" id="SM00248">
    <property type="entry name" value="ANK"/>
    <property type="match status" value="2"/>
</dbReference>
<dbReference type="Pfam" id="PF00023">
    <property type="entry name" value="Ank"/>
    <property type="match status" value="1"/>
</dbReference>
<dbReference type="EMBL" id="CAJOBC010000276">
    <property type="protein sequence ID" value="CAF3564573.1"/>
    <property type="molecule type" value="Genomic_DNA"/>
</dbReference>
<dbReference type="Proteomes" id="UP000663829">
    <property type="component" value="Unassembled WGS sequence"/>
</dbReference>
<dbReference type="Gene3D" id="1.25.40.20">
    <property type="entry name" value="Ankyrin repeat-containing domain"/>
    <property type="match status" value="1"/>
</dbReference>
<dbReference type="PANTHER" id="PTHR12349:SF4">
    <property type="entry name" value="ANKYRIN REPEAT AND LEM DOMAIN-CONTAINING PROTEIN 2"/>
    <property type="match status" value="1"/>
</dbReference>
<evidence type="ECO:0000259" key="6">
    <source>
        <dbReference type="Pfam" id="PF24567"/>
    </source>
</evidence>
<keyword evidence="2" id="KW-0132">Cell division</keyword>
<evidence type="ECO:0000256" key="1">
    <source>
        <dbReference type="ARBA" id="ARBA00007597"/>
    </source>
</evidence>
<dbReference type="InterPro" id="IPR036770">
    <property type="entry name" value="Ankyrin_rpt-contain_sf"/>
</dbReference>
<keyword evidence="11" id="KW-1185">Reference proteome</keyword>
<evidence type="ECO:0000313" key="9">
    <source>
        <dbReference type="EMBL" id="CAF3498656.1"/>
    </source>
</evidence>
<evidence type="ECO:0000256" key="4">
    <source>
        <dbReference type="ARBA" id="ARBA00023306"/>
    </source>
</evidence>
<accession>A0A813RAH3</accession>
<evidence type="ECO:0000313" key="10">
    <source>
        <dbReference type="EMBL" id="CAF3564573.1"/>
    </source>
</evidence>
<evidence type="ECO:0000256" key="2">
    <source>
        <dbReference type="ARBA" id="ARBA00022618"/>
    </source>
</evidence>
<sequence length="840" mass="96995">MGNLFSRKNRTTLIEGQVDDEHNDVDKYEEFFDCLNNSNDDNDASEITHEKTESHYYAVWIPSNVEKMEFIFDNMKSAFALCKKYSKYNSRVKVFLSQNDAENFIRVNEEDMSSSLTINNINQNLNASKTNNDAEKLPYNDVPTSELAKLRVIGEKGHADELHRLAWSNPRYLISSGDSPTIIKVSTRYNILHIAALSGQAIIIRTTIKIIKDVNFIKKLYINDSNEQIQARLEYIVDMYLNTPDKMQNETPLHLASKFGHYEAIRVLLDESQCLKTSLNKSGQTPEKIVCSRCKDTSNIKKIVDLFQTMFYVPIYRRRVSMEKELSKPIDEITFKSVILLNQPLSVSHDVDDRRDLVLTAYAGPTTYEMATKFYQSVYSSTHGQSRRKQNITSSPKSPVNILRSDGEKGLERIARSCAIEEYDIDWNEYWSFLDMYTNLSTEDGLTLLNYYLLQRMLYTQIIETIEQCQKLSIRYTNNGGDSDSILTCITELSQTLYSLIGILELNERDDCRMILSKKYKTHLEFGFNEELEQVRLNLISKLKYLSDNRYQLLSKPFLSRLTMIFGFLISVSGCILIDNINEKQQKLNGTQKRLSISYLNILTTICPQVHRTLLDYQRTKLPKMGRQRTWSCPDEIIYSDKKMRLTDRHCRSSTDISSYFFDNNSSSSSLSININSNLSLLKYQISKVSIDELPQSKRHSSITISTLSSQIGVTSMDTNKDETWHYFLFGSEPTKLDVHVIRAIDVGKNSRKLIKKFPFVTKWYQVVQLRPAEEQNSWITPVRSTRKVLFGLSEEISARHIKRKITSISTPTLVSLSQTAERSTSPILNSEKRRRIKNE</sequence>
<evidence type="ECO:0000256" key="5">
    <source>
        <dbReference type="PROSITE-ProRule" id="PRU00023"/>
    </source>
</evidence>
<feature type="domain" description="ANKLE2 third alpha/beta" evidence="6">
    <location>
        <begin position="311"/>
        <end position="430"/>
    </location>
</feature>
<dbReference type="AlphaFoldDB" id="A0A813RAH3"/>
<comment type="similarity">
    <text evidence="1">Belongs to the ANKLE2 family.</text>
</comment>
<dbReference type="EMBL" id="CAJOBA010000050">
    <property type="protein sequence ID" value="CAF3498656.1"/>
    <property type="molecule type" value="Genomic_DNA"/>
</dbReference>
<dbReference type="Pfam" id="PF24567">
    <property type="entry name" value="ANKLE2_3rd"/>
    <property type="match status" value="1"/>
</dbReference>
<dbReference type="InterPro" id="IPR002110">
    <property type="entry name" value="Ankyrin_rpt"/>
</dbReference>
<protein>
    <recommendedName>
        <fullName evidence="6">ANKLE2 third alpha/beta domain-containing protein</fullName>
    </recommendedName>
</protein>
<dbReference type="EMBL" id="CAJNOQ010000276">
    <property type="protein sequence ID" value="CAF0781273.1"/>
    <property type="molecule type" value="Genomic_DNA"/>
</dbReference>
<dbReference type="GO" id="GO:0051301">
    <property type="term" value="P:cell division"/>
    <property type="evidence" value="ECO:0007669"/>
    <property type="project" value="UniProtKB-KW"/>
</dbReference>
<reference evidence="8" key="1">
    <citation type="submission" date="2021-02" db="EMBL/GenBank/DDBJ databases">
        <authorList>
            <person name="Nowell W R."/>
        </authorList>
    </citation>
    <scope>NUCLEOTIDE SEQUENCE</scope>
</reference>
<name>A0A813RAH3_9BILA</name>
<gene>
    <name evidence="8" type="ORF">GPM918_LOCUS2482</name>
    <name evidence="7" type="ORF">OVA965_LOCUS388</name>
    <name evidence="10" type="ORF">SRO942_LOCUS2482</name>
    <name evidence="9" type="ORF">TMI583_LOCUS388</name>
</gene>
<dbReference type="PROSITE" id="PS50088">
    <property type="entry name" value="ANK_REPEAT"/>
    <property type="match status" value="1"/>
</dbReference>
<keyword evidence="3 5" id="KW-0040">ANK repeat</keyword>
<organism evidence="8 11">
    <name type="scientific">Didymodactylos carnosus</name>
    <dbReference type="NCBI Taxonomy" id="1234261"/>
    <lineage>
        <taxon>Eukaryota</taxon>
        <taxon>Metazoa</taxon>
        <taxon>Spiralia</taxon>
        <taxon>Gnathifera</taxon>
        <taxon>Rotifera</taxon>
        <taxon>Eurotatoria</taxon>
        <taxon>Bdelloidea</taxon>
        <taxon>Philodinida</taxon>
        <taxon>Philodinidae</taxon>
        <taxon>Didymodactylos</taxon>
    </lineage>
</organism>
<dbReference type="SUPFAM" id="SSF48403">
    <property type="entry name" value="Ankyrin repeat"/>
    <property type="match status" value="1"/>
</dbReference>
<evidence type="ECO:0000313" key="11">
    <source>
        <dbReference type="Proteomes" id="UP000663829"/>
    </source>
</evidence>
<dbReference type="PANTHER" id="PTHR12349">
    <property type="entry name" value="ANKYRIN REPEAT AND LEM DOMAIN-CONTAINING PROTEIN 2"/>
    <property type="match status" value="1"/>
</dbReference>
<evidence type="ECO:0000313" key="8">
    <source>
        <dbReference type="EMBL" id="CAF0781273.1"/>
    </source>
</evidence>
<dbReference type="EMBL" id="CAJNOK010000050">
    <property type="protein sequence ID" value="CAF0725414.1"/>
    <property type="molecule type" value="Genomic_DNA"/>
</dbReference>
<keyword evidence="4" id="KW-0131">Cell cycle</keyword>
<dbReference type="InterPro" id="IPR056237">
    <property type="entry name" value="ANKLE2_3rd"/>
</dbReference>
<feature type="repeat" description="ANK" evidence="5">
    <location>
        <begin position="248"/>
        <end position="270"/>
    </location>
</feature>
<dbReference type="OrthoDB" id="7446186at2759"/>
<dbReference type="PROSITE" id="PS50297">
    <property type="entry name" value="ANK_REP_REGION"/>
    <property type="match status" value="1"/>
</dbReference>
<comment type="caution">
    <text evidence="8">The sequence shown here is derived from an EMBL/GenBank/DDBJ whole genome shotgun (WGS) entry which is preliminary data.</text>
</comment>
<dbReference type="Proteomes" id="UP000682733">
    <property type="component" value="Unassembled WGS sequence"/>
</dbReference>
<dbReference type="Proteomes" id="UP000681722">
    <property type="component" value="Unassembled WGS sequence"/>
</dbReference>
<evidence type="ECO:0000313" key="7">
    <source>
        <dbReference type="EMBL" id="CAF0725414.1"/>
    </source>
</evidence>
<proteinExistence type="inferred from homology"/>
<evidence type="ECO:0000256" key="3">
    <source>
        <dbReference type="ARBA" id="ARBA00023043"/>
    </source>
</evidence>